<accession>A0A482WXM8</accession>
<dbReference type="GO" id="GO:0008033">
    <property type="term" value="P:tRNA processing"/>
    <property type="evidence" value="ECO:0007669"/>
    <property type="project" value="UniProtKB-KW"/>
</dbReference>
<dbReference type="PROSITE" id="PS50141">
    <property type="entry name" value="A_DEAMIN_EDITASE"/>
    <property type="match status" value="1"/>
</dbReference>
<proteinExistence type="inferred from homology"/>
<name>A0A482WXM8_LAOST</name>
<keyword evidence="1" id="KW-0819">tRNA processing</keyword>
<comment type="cofactor">
    <cofactor evidence="5">
        <name>1D-myo-inositol hexakisphosphate</name>
        <dbReference type="ChEBI" id="CHEBI:58130"/>
    </cofactor>
</comment>
<reference evidence="13 14" key="1">
    <citation type="journal article" date="2017" name="Gigascience">
        <title>Genome sequence of the small brown planthopper, Laodelphax striatellus.</title>
        <authorList>
            <person name="Zhu J."/>
            <person name="Jiang F."/>
            <person name="Wang X."/>
            <person name="Yang P."/>
            <person name="Bao Y."/>
            <person name="Zhao W."/>
            <person name="Wang W."/>
            <person name="Lu H."/>
            <person name="Wang Q."/>
            <person name="Cui N."/>
            <person name="Li J."/>
            <person name="Chen X."/>
            <person name="Luo L."/>
            <person name="Yu J."/>
            <person name="Kang L."/>
            <person name="Cui F."/>
        </authorList>
    </citation>
    <scope>NUCLEOTIDE SEQUENCE [LARGE SCALE GENOMIC DNA]</scope>
    <source>
        <strain evidence="13">Lst14</strain>
    </source>
</reference>
<feature type="domain" description="A to I editase" evidence="12">
    <location>
        <begin position="53"/>
        <end position="555"/>
    </location>
</feature>
<evidence type="ECO:0000313" key="14">
    <source>
        <dbReference type="Proteomes" id="UP000291343"/>
    </source>
</evidence>
<dbReference type="GO" id="GO:0043829">
    <property type="term" value="F:tRNA-specific adenosine-37 deaminase activity"/>
    <property type="evidence" value="ECO:0007669"/>
    <property type="project" value="UniProtKB-EC"/>
</dbReference>
<evidence type="ECO:0000256" key="5">
    <source>
        <dbReference type="ARBA" id="ARBA00037026"/>
    </source>
</evidence>
<dbReference type="InterPro" id="IPR002466">
    <property type="entry name" value="A_deamin"/>
</dbReference>
<dbReference type="EC" id="3.5.4.34" evidence="8"/>
<keyword evidence="4" id="KW-0862">Zinc</keyword>
<dbReference type="GO" id="GO:0046872">
    <property type="term" value="F:metal ion binding"/>
    <property type="evidence" value="ECO:0007669"/>
    <property type="project" value="UniProtKB-KW"/>
</dbReference>
<keyword evidence="2" id="KW-0479">Metal-binding</keyword>
<evidence type="ECO:0000256" key="2">
    <source>
        <dbReference type="ARBA" id="ARBA00022723"/>
    </source>
</evidence>
<evidence type="ECO:0000256" key="8">
    <source>
        <dbReference type="ARBA" id="ARBA00038940"/>
    </source>
</evidence>
<evidence type="ECO:0000256" key="7">
    <source>
        <dbReference type="ARBA" id="ARBA00038326"/>
    </source>
</evidence>
<comment type="catalytic activity">
    <reaction evidence="11">
        <text>adenosine(37) in tRNA(Ala) + H2O + H(+) = inosine(37) in tRNA(Ala) + NH4(+)</text>
        <dbReference type="Rhea" id="RHEA:50968"/>
        <dbReference type="Rhea" id="RHEA-COMP:12855"/>
        <dbReference type="Rhea" id="RHEA-COMP:12856"/>
        <dbReference type="ChEBI" id="CHEBI:15377"/>
        <dbReference type="ChEBI" id="CHEBI:15378"/>
        <dbReference type="ChEBI" id="CHEBI:28938"/>
        <dbReference type="ChEBI" id="CHEBI:74411"/>
        <dbReference type="ChEBI" id="CHEBI:82852"/>
        <dbReference type="EC" id="3.5.4.34"/>
    </reaction>
</comment>
<keyword evidence="14" id="KW-1185">Reference proteome</keyword>
<evidence type="ECO:0000259" key="12">
    <source>
        <dbReference type="PROSITE" id="PS50141"/>
    </source>
</evidence>
<dbReference type="PANTHER" id="PTHR46516">
    <property type="entry name" value="TRNA-SPECIFIC ADENOSINE DEAMINASE 1"/>
    <property type="match status" value="1"/>
</dbReference>
<sequence>MDITDEAFANKIAALCFDKYASLSKNGKPVKDKEWTLLAGFVVENNNHFEVVSLATGTKCIGRSFMTADGTVLNDSHAEVLARRCLLRYFYHQLHKIKKRGTSTIFKQHETGKDKFQSLNFKLHMFTSHVPCGDASILLKEDDLTSTNTTYKDNTSKGGSGDYKQLEDNANKMEESYGRDKEESANCVSISSGDDKNNYVAKIKDTKQNCATYVSDPVENNINSTNVNCDVLVEDCICDKTRNSISKVLNTSSKEDLTSCTIKSPMRNNQDLSSSTVSIHDCPAKKGKIENDFNISTEGSTIGFSKTYDNSEQVSNLSQRFGFCKDSEFLGNIVPDIHRTGAKCLPDSELQDAKHPGVGYHVLGAVRTKPGRGDPTLSVSCSDKIARWVALGVQGALLSSLLDRPIHISSITVGGEGPYSVESMLRALVHRTGTKQKPLLLRSSPVFESSRYILKTDCKPCASSIMWADVPERSCEVSAKGYRLGATKTAGALEKATNVCRRNLYKQFLQITGERFLKSTYAEAKQSSKEYSELWSKVKTHMGSWTEKDQKLAEFKIDRKELC</sequence>
<protein>
    <recommendedName>
        <fullName evidence="9">tRNA-specific adenosine deaminase 1</fullName>
        <ecNumber evidence="8">3.5.4.34</ecNumber>
    </recommendedName>
    <alternativeName>
        <fullName evidence="10">tRNA-specific adenosine-37 deaminase</fullName>
    </alternativeName>
</protein>
<keyword evidence="3" id="KW-0378">Hydrolase</keyword>
<dbReference type="PANTHER" id="PTHR46516:SF1">
    <property type="entry name" value="TRNA-SPECIFIC ADENOSINE DEAMINASE 1"/>
    <property type="match status" value="1"/>
</dbReference>
<evidence type="ECO:0000256" key="9">
    <source>
        <dbReference type="ARBA" id="ARBA00040502"/>
    </source>
</evidence>
<evidence type="ECO:0000313" key="13">
    <source>
        <dbReference type="EMBL" id="RZF37820.1"/>
    </source>
</evidence>
<dbReference type="EMBL" id="QKKF02023298">
    <property type="protein sequence ID" value="RZF37820.1"/>
    <property type="molecule type" value="Genomic_DNA"/>
</dbReference>
<comment type="similarity">
    <text evidence="7">Belongs to the ADAT1 family.</text>
</comment>
<dbReference type="SMR" id="A0A482WXM8"/>
<evidence type="ECO:0000256" key="4">
    <source>
        <dbReference type="ARBA" id="ARBA00022833"/>
    </source>
</evidence>
<dbReference type="AlphaFoldDB" id="A0A482WXM8"/>
<dbReference type="InParanoid" id="A0A482WXM8"/>
<dbReference type="OrthoDB" id="416253at2759"/>
<evidence type="ECO:0000256" key="3">
    <source>
        <dbReference type="ARBA" id="ARBA00022801"/>
    </source>
</evidence>
<gene>
    <name evidence="13" type="ORF">LSTR_LSTR007182</name>
</gene>
<comment type="function">
    <text evidence="6">Specifically deaminates adenosine-37 to inosine in tRNA-Ala.</text>
</comment>
<dbReference type="Proteomes" id="UP000291343">
    <property type="component" value="Unassembled WGS sequence"/>
</dbReference>
<dbReference type="GO" id="GO:0003723">
    <property type="term" value="F:RNA binding"/>
    <property type="evidence" value="ECO:0007669"/>
    <property type="project" value="InterPro"/>
</dbReference>
<evidence type="ECO:0000256" key="1">
    <source>
        <dbReference type="ARBA" id="ARBA00022694"/>
    </source>
</evidence>
<organism evidence="13 14">
    <name type="scientific">Laodelphax striatellus</name>
    <name type="common">Small brown planthopper</name>
    <name type="synonym">Delphax striatella</name>
    <dbReference type="NCBI Taxonomy" id="195883"/>
    <lineage>
        <taxon>Eukaryota</taxon>
        <taxon>Metazoa</taxon>
        <taxon>Ecdysozoa</taxon>
        <taxon>Arthropoda</taxon>
        <taxon>Hexapoda</taxon>
        <taxon>Insecta</taxon>
        <taxon>Pterygota</taxon>
        <taxon>Neoptera</taxon>
        <taxon>Paraneoptera</taxon>
        <taxon>Hemiptera</taxon>
        <taxon>Auchenorrhyncha</taxon>
        <taxon>Fulgoroidea</taxon>
        <taxon>Delphacidae</taxon>
        <taxon>Criomorphinae</taxon>
        <taxon>Laodelphax</taxon>
    </lineage>
</organism>
<evidence type="ECO:0000256" key="11">
    <source>
        <dbReference type="ARBA" id="ARBA00047635"/>
    </source>
</evidence>
<dbReference type="SMART" id="SM00552">
    <property type="entry name" value="ADEAMc"/>
    <property type="match status" value="1"/>
</dbReference>
<comment type="caution">
    <text evidence="13">The sequence shown here is derived from an EMBL/GenBank/DDBJ whole genome shotgun (WGS) entry which is preliminary data.</text>
</comment>
<evidence type="ECO:0000256" key="6">
    <source>
        <dbReference type="ARBA" id="ARBA00037784"/>
    </source>
</evidence>
<dbReference type="STRING" id="195883.A0A482WXM8"/>
<dbReference type="Pfam" id="PF02137">
    <property type="entry name" value="A_deamin"/>
    <property type="match status" value="1"/>
</dbReference>
<evidence type="ECO:0000256" key="10">
    <source>
        <dbReference type="ARBA" id="ARBA00041760"/>
    </source>
</evidence>